<dbReference type="Gene3D" id="3.40.50.1820">
    <property type="entry name" value="alpha/beta hydrolase"/>
    <property type="match status" value="1"/>
</dbReference>
<evidence type="ECO:0000259" key="1">
    <source>
        <dbReference type="Pfam" id="PF20408"/>
    </source>
</evidence>
<dbReference type="PANTHER" id="PTHR13136:SF11">
    <property type="entry name" value="TESTIS-EXPRESSED PROTEIN 30"/>
    <property type="match status" value="1"/>
</dbReference>
<accession>A0A6P1BVK7</accession>
<dbReference type="InterPro" id="IPR026555">
    <property type="entry name" value="NSL3/Tex30"/>
</dbReference>
<dbReference type="InterPro" id="IPR029058">
    <property type="entry name" value="AB_hydrolase_fold"/>
</dbReference>
<dbReference type="Pfam" id="PF20408">
    <property type="entry name" value="Abhydrolase_11"/>
    <property type="match status" value="1"/>
</dbReference>
<dbReference type="Proteomes" id="UP000468531">
    <property type="component" value="Unassembled WGS sequence"/>
</dbReference>
<dbReference type="RefSeq" id="WP_163161134.1">
    <property type="nucleotide sequence ID" value="NZ_VKHP01000261.1"/>
</dbReference>
<organism evidence="2 3">
    <name type="scientific">Bradyrhizobium uaiense</name>
    <dbReference type="NCBI Taxonomy" id="2594946"/>
    <lineage>
        <taxon>Bacteria</taxon>
        <taxon>Pseudomonadati</taxon>
        <taxon>Pseudomonadota</taxon>
        <taxon>Alphaproteobacteria</taxon>
        <taxon>Hyphomicrobiales</taxon>
        <taxon>Nitrobacteraceae</taxon>
        <taxon>Bradyrhizobium</taxon>
    </lineage>
</organism>
<keyword evidence="3" id="KW-1185">Reference proteome</keyword>
<protein>
    <submittedName>
        <fullName evidence="2">Alpha/beta hydrolase</fullName>
    </submittedName>
</protein>
<dbReference type="EMBL" id="VKHP01000261">
    <property type="protein sequence ID" value="NEV01643.1"/>
    <property type="molecule type" value="Genomic_DNA"/>
</dbReference>
<evidence type="ECO:0000313" key="2">
    <source>
        <dbReference type="EMBL" id="NEV01643.1"/>
    </source>
</evidence>
<name>A0A6P1BVK7_9BRAD</name>
<feature type="domain" description="KANL3/Tex30 alpha/beta hydrolase-like" evidence="1">
    <location>
        <begin position="31"/>
        <end position="222"/>
    </location>
</feature>
<dbReference type="GO" id="GO:0016787">
    <property type="term" value="F:hydrolase activity"/>
    <property type="evidence" value="ECO:0007669"/>
    <property type="project" value="UniProtKB-KW"/>
</dbReference>
<evidence type="ECO:0000313" key="3">
    <source>
        <dbReference type="Proteomes" id="UP000468531"/>
    </source>
</evidence>
<gene>
    <name evidence="2" type="ORF">FNJ47_39220</name>
</gene>
<comment type="caution">
    <text evidence="2">The sequence shown here is derived from an EMBL/GenBank/DDBJ whole genome shotgun (WGS) entry which is preliminary data.</text>
</comment>
<keyword evidence="2" id="KW-0378">Hydrolase</keyword>
<dbReference type="InterPro" id="IPR046879">
    <property type="entry name" value="KANL3/Tex30_Abhydrolase"/>
</dbReference>
<reference evidence="2 3" key="1">
    <citation type="journal article" date="2020" name="Arch. Microbiol.">
        <title>Bradyrhizobium uaiense sp. nov., a new highly efficient cowpea symbiont.</title>
        <authorList>
            <person name="Cabral Michel D."/>
            <person name="Azarias Guimaraes A."/>
            <person name="Martins da Costa E."/>
            <person name="Soares de Carvalho T."/>
            <person name="Balsanelli E."/>
            <person name="Willems A."/>
            <person name="Maltempi de Souza E."/>
            <person name="de Souza Moreira F.M."/>
        </authorList>
    </citation>
    <scope>NUCLEOTIDE SEQUENCE [LARGE SCALE GENOMIC DNA]</scope>
    <source>
        <strain evidence="2 3">UFLA 03-164</strain>
    </source>
</reference>
<dbReference type="PANTHER" id="PTHR13136">
    <property type="entry name" value="TESTIS DEVELOPMENT PROTEIN PRTD"/>
    <property type="match status" value="1"/>
</dbReference>
<proteinExistence type="predicted"/>
<sequence>MNAPGAQPLTITVSDGNTVSALLLRPAQARSAYVFAHGAGAGMTHPSMDVISEELAERGIATLRYQFPYMEKGSRRPDPPAVAQATVRAAVAEAARCCGELPLFAGGKSFGGRMTSQAQAKAPLAGVRGLVFLGFPLHPAGKPSSERAKHLTEVKIPLLFLQGTRDALAEFDLLEPVVKGLGARATLHLVQEADHSFHVLKRSGRNDREVMTELLDGFAAWVAKHS</sequence>
<dbReference type="SUPFAM" id="SSF53474">
    <property type="entry name" value="alpha/beta-Hydrolases"/>
    <property type="match status" value="1"/>
</dbReference>
<dbReference type="AlphaFoldDB" id="A0A6P1BVK7"/>